<dbReference type="Proteomes" id="UP000501991">
    <property type="component" value="Chromosome"/>
</dbReference>
<name>A0A6C1B9E1_9RHOO</name>
<dbReference type="EMBL" id="CP048836">
    <property type="protein sequence ID" value="QID18864.1"/>
    <property type="molecule type" value="Genomic_DNA"/>
</dbReference>
<dbReference type="AlphaFoldDB" id="A0A6C1B9E1"/>
<dbReference type="Gene3D" id="3.30.930.10">
    <property type="entry name" value="Bira Bifunctional Protein, Domain 2"/>
    <property type="match status" value="1"/>
</dbReference>
<comment type="catalytic activity">
    <reaction evidence="6">
        <text>biotin + L-lysyl-[protein] + ATP = N(6)-biotinyl-L-lysyl-[protein] + AMP + diphosphate + H(+)</text>
        <dbReference type="Rhea" id="RHEA:11756"/>
        <dbReference type="Rhea" id="RHEA-COMP:9752"/>
        <dbReference type="Rhea" id="RHEA-COMP:10505"/>
        <dbReference type="ChEBI" id="CHEBI:15378"/>
        <dbReference type="ChEBI" id="CHEBI:29969"/>
        <dbReference type="ChEBI" id="CHEBI:30616"/>
        <dbReference type="ChEBI" id="CHEBI:33019"/>
        <dbReference type="ChEBI" id="CHEBI:57586"/>
        <dbReference type="ChEBI" id="CHEBI:83144"/>
        <dbReference type="ChEBI" id="CHEBI:456215"/>
        <dbReference type="EC" id="6.3.4.15"/>
    </reaction>
</comment>
<organism evidence="8 9">
    <name type="scientific">Nitrogeniibacter mangrovi</name>
    <dbReference type="NCBI Taxonomy" id="2016596"/>
    <lineage>
        <taxon>Bacteria</taxon>
        <taxon>Pseudomonadati</taxon>
        <taxon>Pseudomonadota</taxon>
        <taxon>Betaproteobacteria</taxon>
        <taxon>Rhodocyclales</taxon>
        <taxon>Zoogloeaceae</taxon>
        <taxon>Nitrogeniibacter</taxon>
    </lineage>
</organism>
<dbReference type="Pfam" id="PF02237">
    <property type="entry name" value="BPL_C"/>
    <property type="match status" value="1"/>
</dbReference>
<dbReference type="SUPFAM" id="SSF55681">
    <property type="entry name" value="Class II aaRS and biotin synthetases"/>
    <property type="match status" value="1"/>
</dbReference>
<dbReference type="RefSeq" id="WP_173766935.1">
    <property type="nucleotide sequence ID" value="NZ_CP048836.1"/>
</dbReference>
<dbReference type="GO" id="GO:0005524">
    <property type="term" value="F:ATP binding"/>
    <property type="evidence" value="ECO:0007669"/>
    <property type="project" value="UniProtKB-KW"/>
</dbReference>
<sequence length="260" mass="27524">MIDRDRLRQALGAEAAHFTLDVRAQCTSTNAELMVAAPAPDARVPVLVCDHQTAGRGRRARAWHAWPGASLTFSARWRFAPGAAVPAGLSLVAGLAAARALEALEVPGIELKWPNDLQIHGRKVGGILVELCRCGAHLEAVIGIGINRCLPDGATVPDRPDVIALADVMEVPPTAEALLARLLVAQRELYETYAQAGFGAFVHAWNQRNAFADLPVALIGEQAAVTGTCLGVDSDGALRILTDTGEQRILAGDISLRPAQ</sequence>
<evidence type="ECO:0000259" key="7">
    <source>
        <dbReference type="PROSITE" id="PS51733"/>
    </source>
</evidence>
<dbReference type="GO" id="GO:0004077">
    <property type="term" value="F:biotin--[biotin carboxyl-carrier protein] ligase activity"/>
    <property type="evidence" value="ECO:0007669"/>
    <property type="project" value="UniProtKB-EC"/>
</dbReference>
<keyword evidence="4" id="KW-0092">Biotin</keyword>
<dbReference type="InterPro" id="IPR003142">
    <property type="entry name" value="BPL_C"/>
</dbReference>
<evidence type="ECO:0000313" key="9">
    <source>
        <dbReference type="Proteomes" id="UP000501991"/>
    </source>
</evidence>
<keyword evidence="1 8" id="KW-0436">Ligase</keyword>
<proteinExistence type="predicted"/>
<evidence type="ECO:0000256" key="2">
    <source>
        <dbReference type="ARBA" id="ARBA00022741"/>
    </source>
</evidence>
<dbReference type="InterPro" id="IPR004408">
    <property type="entry name" value="Biotin_CoA_COase_ligase"/>
</dbReference>
<dbReference type="InterPro" id="IPR045864">
    <property type="entry name" value="aa-tRNA-synth_II/BPL/LPL"/>
</dbReference>
<evidence type="ECO:0000256" key="6">
    <source>
        <dbReference type="ARBA" id="ARBA00047846"/>
    </source>
</evidence>
<dbReference type="InterPro" id="IPR008988">
    <property type="entry name" value="Transcriptional_repressor_C"/>
</dbReference>
<keyword evidence="3" id="KW-0067">ATP-binding</keyword>
<dbReference type="PROSITE" id="PS51733">
    <property type="entry name" value="BPL_LPL_CATALYTIC"/>
    <property type="match status" value="1"/>
</dbReference>
<dbReference type="NCBIfam" id="TIGR00121">
    <property type="entry name" value="birA_ligase"/>
    <property type="match status" value="1"/>
</dbReference>
<dbReference type="InterPro" id="IPR004143">
    <property type="entry name" value="BPL_LPL_catalytic"/>
</dbReference>
<dbReference type="SUPFAM" id="SSF50037">
    <property type="entry name" value="C-terminal domain of transcriptional repressors"/>
    <property type="match status" value="1"/>
</dbReference>
<gene>
    <name evidence="8" type="ORF">G3580_15275</name>
</gene>
<evidence type="ECO:0000256" key="5">
    <source>
        <dbReference type="ARBA" id="ARBA00024227"/>
    </source>
</evidence>
<dbReference type="PANTHER" id="PTHR12835:SF5">
    <property type="entry name" value="BIOTIN--PROTEIN LIGASE"/>
    <property type="match status" value="1"/>
</dbReference>
<dbReference type="EC" id="6.3.4.15" evidence="5"/>
<reference evidence="8 9" key="1">
    <citation type="submission" date="2020-02" db="EMBL/GenBank/DDBJ databases">
        <title>Nitrogenibacter mangrovi gen. nov., sp. nov. isolated from mangrove sediment, a denitrifying betaproteobacterium.</title>
        <authorList>
            <person name="Liao H."/>
            <person name="Tian Y."/>
        </authorList>
    </citation>
    <scope>NUCLEOTIDE SEQUENCE [LARGE SCALE GENOMIC DNA]</scope>
    <source>
        <strain evidence="8 9">M9-3-2</strain>
    </source>
</reference>
<dbReference type="Gene3D" id="2.30.30.100">
    <property type="match status" value="1"/>
</dbReference>
<dbReference type="GO" id="GO:0005737">
    <property type="term" value="C:cytoplasm"/>
    <property type="evidence" value="ECO:0007669"/>
    <property type="project" value="TreeGrafter"/>
</dbReference>
<dbReference type="Pfam" id="PF03099">
    <property type="entry name" value="BPL_LplA_LipB"/>
    <property type="match status" value="1"/>
</dbReference>
<feature type="domain" description="BPL/LPL catalytic" evidence="7">
    <location>
        <begin position="12"/>
        <end position="194"/>
    </location>
</feature>
<accession>A0A6C1B9E1</accession>
<evidence type="ECO:0000256" key="3">
    <source>
        <dbReference type="ARBA" id="ARBA00022840"/>
    </source>
</evidence>
<keyword evidence="2" id="KW-0547">Nucleotide-binding</keyword>
<keyword evidence="9" id="KW-1185">Reference proteome</keyword>
<evidence type="ECO:0000313" key="8">
    <source>
        <dbReference type="EMBL" id="QID18864.1"/>
    </source>
</evidence>
<evidence type="ECO:0000256" key="1">
    <source>
        <dbReference type="ARBA" id="ARBA00022598"/>
    </source>
</evidence>
<dbReference type="PANTHER" id="PTHR12835">
    <property type="entry name" value="BIOTIN PROTEIN LIGASE"/>
    <property type="match status" value="1"/>
</dbReference>
<dbReference type="KEGG" id="azq:G3580_15275"/>
<protein>
    <recommendedName>
        <fullName evidence="5">biotin--[biotin carboxyl-carrier protein] ligase</fullName>
        <ecNumber evidence="5">6.3.4.15</ecNumber>
    </recommendedName>
</protein>
<evidence type="ECO:0000256" key="4">
    <source>
        <dbReference type="ARBA" id="ARBA00023267"/>
    </source>
</evidence>